<dbReference type="Proteomes" id="UP000295748">
    <property type="component" value="Chromosome"/>
</dbReference>
<gene>
    <name evidence="1" type="ORF">E4K62_12540</name>
</gene>
<reference evidence="1 2" key="1">
    <citation type="submission" date="2019-03" db="EMBL/GenBank/DDBJ databases">
        <authorList>
            <person name="Dong K."/>
        </authorList>
    </citation>
    <scope>NUCLEOTIDE SEQUENCE [LARGE SCALE GENOMIC DNA]</scope>
    <source>
        <strain evidence="2">dk512</strain>
    </source>
</reference>
<dbReference type="RefSeq" id="WP_135067927.1">
    <property type="nucleotide sequence ID" value="NZ_CP038266.1"/>
</dbReference>
<evidence type="ECO:0000313" key="2">
    <source>
        <dbReference type="Proteomes" id="UP000295748"/>
    </source>
</evidence>
<sequence length="287" mass="32176">MPWDGRPHAFAPAPVPFARSRADLLAEGWTGRAITAAVRRDELVRARNGVYLLPTDDADLRTAARVGGRLTCVSELRRRGVFVLSASKVHVHLPVNAGRMRTVGTQVFRHWDGPVRHPHPRACAVEPFDAVLHAVRCQEPRAAVATLDSALRLGVIRDDELGELFAHLPRRYRVLRRMLDPRAGSGPESLMRLLLRRVGCSFDVQVEIRGVGRVDFVVAGWLIIECDSEEHHSSWEARRADLRRDQAAAALGYCTYRPIAEDIMWHADRVLAALRGLLERGPAPRRR</sequence>
<dbReference type="EMBL" id="CP038266">
    <property type="protein sequence ID" value="QBR89433.1"/>
    <property type="molecule type" value="Genomic_DNA"/>
</dbReference>
<evidence type="ECO:0008006" key="3">
    <source>
        <dbReference type="Google" id="ProtNLM"/>
    </source>
</evidence>
<keyword evidence="2" id="KW-1185">Reference proteome</keyword>
<evidence type="ECO:0000313" key="1">
    <source>
        <dbReference type="EMBL" id="QBR89433.1"/>
    </source>
</evidence>
<organism evidence="1 2">
    <name type="scientific">Microbacterium wangchenii</name>
    <dbReference type="NCBI Taxonomy" id="2541726"/>
    <lineage>
        <taxon>Bacteria</taxon>
        <taxon>Bacillati</taxon>
        <taxon>Actinomycetota</taxon>
        <taxon>Actinomycetes</taxon>
        <taxon>Micrococcales</taxon>
        <taxon>Microbacteriaceae</taxon>
        <taxon>Microbacterium</taxon>
    </lineage>
</organism>
<protein>
    <recommendedName>
        <fullName evidence="3">DUF559 domain-containing protein</fullName>
    </recommendedName>
</protein>
<dbReference type="SUPFAM" id="SSF52980">
    <property type="entry name" value="Restriction endonuclease-like"/>
    <property type="match status" value="1"/>
</dbReference>
<dbReference type="Gene3D" id="3.40.960.10">
    <property type="entry name" value="VSR Endonuclease"/>
    <property type="match status" value="1"/>
</dbReference>
<name>A0ABX5STC7_9MICO</name>
<proteinExistence type="predicted"/>
<accession>A0ABX5STC7</accession>
<dbReference type="InterPro" id="IPR011335">
    <property type="entry name" value="Restrct_endonuc-II-like"/>
</dbReference>